<evidence type="ECO:0000256" key="4">
    <source>
        <dbReference type="ARBA" id="ARBA00022989"/>
    </source>
</evidence>
<evidence type="ECO:0000256" key="5">
    <source>
        <dbReference type="ARBA" id="ARBA00023136"/>
    </source>
</evidence>
<dbReference type="PANTHER" id="PTHR19432:SF35">
    <property type="entry name" value="SOLUTE CARRIER FAMILY 45 MEMBER 3 ISOFORM X1"/>
    <property type="match status" value="1"/>
</dbReference>
<dbReference type="Gene3D" id="1.20.1250.20">
    <property type="entry name" value="MFS general substrate transporter like domains"/>
    <property type="match status" value="1"/>
</dbReference>
<feature type="transmembrane region" description="Helical" evidence="7">
    <location>
        <begin position="113"/>
        <end position="136"/>
    </location>
</feature>
<dbReference type="PANTHER" id="PTHR19432">
    <property type="entry name" value="SUGAR TRANSPORTER"/>
    <property type="match status" value="1"/>
</dbReference>
<feature type="transmembrane region" description="Helical" evidence="7">
    <location>
        <begin position="575"/>
        <end position="597"/>
    </location>
</feature>
<comment type="caution">
    <text evidence="8">The sequence shown here is derived from an EMBL/GenBank/DDBJ whole genome shotgun (WGS) entry which is preliminary data.</text>
</comment>
<feature type="transmembrane region" description="Helical" evidence="7">
    <location>
        <begin position="550"/>
        <end position="569"/>
    </location>
</feature>
<evidence type="ECO:0000256" key="7">
    <source>
        <dbReference type="SAM" id="Phobius"/>
    </source>
</evidence>
<feature type="transmembrane region" description="Helical" evidence="7">
    <location>
        <begin position="255"/>
        <end position="279"/>
    </location>
</feature>
<evidence type="ECO:0000313" key="8">
    <source>
        <dbReference type="EMBL" id="GFO06131.1"/>
    </source>
</evidence>
<dbReference type="GO" id="GO:0016020">
    <property type="term" value="C:membrane"/>
    <property type="evidence" value="ECO:0007669"/>
    <property type="project" value="UniProtKB-SubCell"/>
</dbReference>
<proteinExistence type="predicted"/>
<protein>
    <submittedName>
        <fullName evidence="8">Membrane-associated transporter protein</fullName>
    </submittedName>
</protein>
<name>A0AAV4A4F9_9GAST</name>
<feature type="transmembrane region" description="Helical" evidence="7">
    <location>
        <begin position="212"/>
        <end position="235"/>
    </location>
</feature>
<dbReference type="GO" id="GO:0008506">
    <property type="term" value="F:sucrose:proton symporter activity"/>
    <property type="evidence" value="ECO:0007669"/>
    <property type="project" value="TreeGrafter"/>
</dbReference>
<keyword evidence="5 7" id="KW-0472">Membrane</keyword>
<dbReference type="Proteomes" id="UP000735302">
    <property type="component" value="Unassembled WGS sequence"/>
</dbReference>
<reference evidence="8 9" key="1">
    <citation type="journal article" date="2021" name="Elife">
        <title>Chloroplast acquisition without the gene transfer in kleptoplastic sea slugs, Plakobranchus ocellatus.</title>
        <authorList>
            <person name="Maeda T."/>
            <person name="Takahashi S."/>
            <person name="Yoshida T."/>
            <person name="Shimamura S."/>
            <person name="Takaki Y."/>
            <person name="Nagai Y."/>
            <person name="Toyoda A."/>
            <person name="Suzuki Y."/>
            <person name="Arimoto A."/>
            <person name="Ishii H."/>
            <person name="Satoh N."/>
            <person name="Nishiyama T."/>
            <person name="Hasebe M."/>
            <person name="Maruyama T."/>
            <person name="Minagawa J."/>
            <person name="Obokata J."/>
            <person name="Shigenobu S."/>
        </authorList>
    </citation>
    <scope>NUCLEOTIDE SEQUENCE [LARGE SCALE GENOMIC DNA]</scope>
</reference>
<keyword evidence="3 7" id="KW-0812">Transmembrane</keyword>
<evidence type="ECO:0000313" key="9">
    <source>
        <dbReference type="Proteomes" id="UP000735302"/>
    </source>
</evidence>
<feature type="region of interest" description="Disordered" evidence="6">
    <location>
        <begin position="1"/>
        <end position="31"/>
    </location>
</feature>
<organism evidence="8 9">
    <name type="scientific">Plakobranchus ocellatus</name>
    <dbReference type="NCBI Taxonomy" id="259542"/>
    <lineage>
        <taxon>Eukaryota</taxon>
        <taxon>Metazoa</taxon>
        <taxon>Spiralia</taxon>
        <taxon>Lophotrochozoa</taxon>
        <taxon>Mollusca</taxon>
        <taxon>Gastropoda</taxon>
        <taxon>Heterobranchia</taxon>
        <taxon>Euthyneura</taxon>
        <taxon>Panpulmonata</taxon>
        <taxon>Sacoglossa</taxon>
        <taxon>Placobranchoidea</taxon>
        <taxon>Plakobranchidae</taxon>
        <taxon>Plakobranchus</taxon>
    </lineage>
</organism>
<sequence>MATLQQHQQHPQQQQRQPQNHSQHSQQQQQEKYKEAADGVGVAGRVMLVAAMCGVEACMAFEQVYQILMLEYLGTPVYLMSTCGVITGISSLCIIPGLGFYSNKGTNTWKKKMNSIIVGLATFLTGITILIISGIIKMSEVWQVLENVKQSSNSSVFYNTTNTPVTSFQYTTIPLTSILAIISFALTDIAYDVSAPVIRSFVLDTLPAQQHSAVLATSTVLQAFGGTSISFIGMFDLPTTLGGVFGVDGMAATLLLLSGVLAMIILTSFLFTLVSGHVIGGWRGKRGTHIEHTNETPSIERQEKANYMDIKDTRSNTSDSNNLVTYHHNSDILPSTLESGNIDELAKSFQVSSLNTLQKHAGRNWLNQDFQKAYGLCTQLSDRIVTNEKQYLLPSKTDMCPHLRDSVPFYGSAQQMGNAEENETEISRKKINCSNAIRANCSKPSNKIHVEQASARNTAFSILKNKRVIITSVSSFFGNGCLLCFAIYSANALTIGIKRGDPLALPGSLERELYENGMRTASLATFLLYISTLVSSTCNYKLIQLLGEKLYYILVCAAVAAVMAALVAIRVEGIYFAAMISFGAFRSSVLTIPFVLVSKIVAEEVSEEEAKTGKAMGGVMSLLGLMVSGHYLVLSCAMGPLIDVTGDVWVPISYSIVVLLTSALSMAVLYCVKGSEK</sequence>
<evidence type="ECO:0000256" key="2">
    <source>
        <dbReference type="ARBA" id="ARBA00022448"/>
    </source>
</evidence>
<dbReference type="SUPFAM" id="SSF103473">
    <property type="entry name" value="MFS general substrate transporter"/>
    <property type="match status" value="1"/>
</dbReference>
<feature type="transmembrane region" description="Helical" evidence="7">
    <location>
        <begin position="517"/>
        <end position="538"/>
    </location>
</feature>
<feature type="transmembrane region" description="Helical" evidence="7">
    <location>
        <begin position="77"/>
        <end position="101"/>
    </location>
</feature>
<feature type="transmembrane region" description="Helical" evidence="7">
    <location>
        <begin position="476"/>
        <end position="497"/>
    </location>
</feature>
<feature type="transmembrane region" description="Helical" evidence="7">
    <location>
        <begin position="648"/>
        <end position="672"/>
    </location>
</feature>
<feature type="transmembrane region" description="Helical" evidence="7">
    <location>
        <begin position="168"/>
        <end position="191"/>
    </location>
</feature>
<comment type="subcellular location">
    <subcellularLocation>
        <location evidence="1">Membrane</location>
        <topology evidence="1">Multi-pass membrane protein</topology>
    </subcellularLocation>
</comment>
<accession>A0AAV4A4F9</accession>
<feature type="transmembrane region" description="Helical" evidence="7">
    <location>
        <begin position="618"/>
        <end position="642"/>
    </location>
</feature>
<keyword evidence="4 7" id="KW-1133">Transmembrane helix</keyword>
<keyword evidence="9" id="KW-1185">Reference proteome</keyword>
<evidence type="ECO:0000256" key="3">
    <source>
        <dbReference type="ARBA" id="ARBA00022692"/>
    </source>
</evidence>
<evidence type="ECO:0000256" key="1">
    <source>
        <dbReference type="ARBA" id="ARBA00004141"/>
    </source>
</evidence>
<feature type="transmembrane region" description="Helical" evidence="7">
    <location>
        <begin position="42"/>
        <end position="65"/>
    </location>
</feature>
<evidence type="ECO:0000256" key="6">
    <source>
        <dbReference type="SAM" id="MobiDB-lite"/>
    </source>
</evidence>
<dbReference type="InterPro" id="IPR036259">
    <property type="entry name" value="MFS_trans_sf"/>
</dbReference>
<dbReference type="AlphaFoldDB" id="A0AAV4A4F9"/>
<feature type="compositionally biased region" description="Low complexity" evidence="6">
    <location>
        <begin position="1"/>
        <end position="30"/>
    </location>
</feature>
<gene>
    <name evidence="8" type="ORF">PoB_003263600</name>
</gene>
<dbReference type="EMBL" id="BLXT01003762">
    <property type="protein sequence ID" value="GFO06131.1"/>
    <property type="molecule type" value="Genomic_DNA"/>
</dbReference>
<keyword evidence="2" id="KW-0813">Transport</keyword>